<comment type="caution">
    <text evidence="1">The sequence shown here is derived from an EMBL/GenBank/DDBJ whole genome shotgun (WGS) entry which is preliminary data.</text>
</comment>
<dbReference type="eggNOG" id="COG4198">
    <property type="taxonomic scope" value="Bacteria"/>
</dbReference>
<sequence>MTTNHRFIFRILVALIIAFTGVSCDDHLDDLRENPNAVTSIDDAALFTKAVRSLFQGTTDQSAYRFSGHYGHYLVAGSTARIPDQYGDGFDGQYNDMFTGMYGGVIRHIEEVLQITSNTETKNELRYAMADVIAVLGYAKITDAFGEIPYTEGGKGKSADILQPKYDTQEFIYKDLIDRLSKSIQVIKTADPAMGYPDSDPIFNNNLNLWMRFANSVRLRLAMRLRFADTEFSSQVVSQCANEPLMESNDHNAFMIETEGNGNNWFTYRTGFPSIKMSAKLIEQLQQTNDPRLSVFVEPDGNGAYTGMTNGLNDAAFGSSNFAAKSDMGIALSSKDSELYLITAAEVWLLRAEAALAYDNDVARADEFYRSGLETALRQWELDEASINDFMATPHGSLMGVNDEEQIGVQTWLALIPNYFEGWSHIRRTGYPEIPQRTAPDLAKGVTNGILPKRFLYSSFELSANYNNVMEAISRQGDNKIDTAVWWDIKD</sequence>
<dbReference type="Gene3D" id="1.25.40.390">
    <property type="match status" value="1"/>
</dbReference>
<name>W2UMZ3_9FLAO</name>
<dbReference type="SUPFAM" id="SSF48452">
    <property type="entry name" value="TPR-like"/>
    <property type="match status" value="1"/>
</dbReference>
<dbReference type="PROSITE" id="PS51257">
    <property type="entry name" value="PROKAR_LIPOPROTEIN"/>
    <property type="match status" value="1"/>
</dbReference>
<dbReference type="Pfam" id="PF12771">
    <property type="entry name" value="SusD-like_2"/>
    <property type="match status" value="1"/>
</dbReference>
<evidence type="ECO:0000313" key="2">
    <source>
        <dbReference type="Proteomes" id="UP000018850"/>
    </source>
</evidence>
<evidence type="ECO:0000313" key="1">
    <source>
        <dbReference type="EMBL" id="ETN94836.1"/>
    </source>
</evidence>
<evidence type="ECO:0008006" key="3">
    <source>
        <dbReference type="Google" id="ProtNLM"/>
    </source>
</evidence>
<dbReference type="STRING" id="376730.SAMN04487906_1424"/>
<protein>
    <recommendedName>
        <fullName evidence="3">SusD/RagB family nutrient-binding outer membrane lipoprotein</fullName>
    </recommendedName>
</protein>
<reference evidence="1 2" key="2">
    <citation type="journal article" date="2016" name="Genome Announc.">
        <title>Draft Genome Sequence of Zhouia amylolytica AD3, Isolated from Tidal Flat Sediment.</title>
        <authorList>
            <person name="Jia B."/>
            <person name="Jin H.M."/>
            <person name="Lee H.J."/>
            <person name="Jeon C.O."/>
        </authorList>
    </citation>
    <scope>NUCLEOTIDE SEQUENCE [LARGE SCALE GENOMIC DNA]</scope>
    <source>
        <strain evidence="1 2">AD3</strain>
    </source>
</reference>
<dbReference type="AlphaFoldDB" id="W2UMZ3"/>
<dbReference type="InterPro" id="IPR011990">
    <property type="entry name" value="TPR-like_helical_dom_sf"/>
</dbReference>
<organism evidence="1 2">
    <name type="scientific">Zhouia amylolytica AD3</name>
    <dbReference type="NCBI Taxonomy" id="1286632"/>
    <lineage>
        <taxon>Bacteria</taxon>
        <taxon>Pseudomonadati</taxon>
        <taxon>Bacteroidota</taxon>
        <taxon>Flavobacteriia</taxon>
        <taxon>Flavobacteriales</taxon>
        <taxon>Flavobacteriaceae</taxon>
        <taxon>Zhouia</taxon>
    </lineage>
</organism>
<accession>W2UMZ3</accession>
<dbReference type="RefSeq" id="WP_038267805.1">
    <property type="nucleotide sequence ID" value="NZ_AYXY01000023.1"/>
</dbReference>
<dbReference type="PATRIC" id="fig|1286632.3.peg.2773"/>
<keyword evidence="2" id="KW-1185">Reference proteome</keyword>
<dbReference type="EMBL" id="AYXY01000023">
    <property type="protein sequence ID" value="ETN94836.1"/>
    <property type="molecule type" value="Genomic_DNA"/>
</dbReference>
<dbReference type="InterPro" id="IPR041662">
    <property type="entry name" value="SusD-like_2"/>
</dbReference>
<proteinExistence type="predicted"/>
<reference evidence="2" key="1">
    <citation type="submission" date="2013-11" db="EMBL/GenBank/DDBJ databases">
        <title>Draft genome sequence from a member of Zhouia, isolated tidal flat.</title>
        <authorList>
            <person name="Jin H."/>
            <person name="Jeon C.O."/>
        </authorList>
    </citation>
    <scope>NUCLEOTIDE SEQUENCE [LARGE SCALE GENOMIC DNA]</scope>
    <source>
        <strain evidence="2">AD3</strain>
    </source>
</reference>
<dbReference type="Proteomes" id="UP000018850">
    <property type="component" value="Unassembled WGS sequence"/>
</dbReference>
<gene>
    <name evidence="1" type="ORF">P278_27790</name>
</gene>